<evidence type="ECO:0000313" key="4">
    <source>
        <dbReference type="Proteomes" id="UP000195963"/>
    </source>
</evidence>
<name>A0A1Y6MM59_9GAMM</name>
<dbReference type="GO" id="GO:0042834">
    <property type="term" value="F:peptidoglycan binding"/>
    <property type="evidence" value="ECO:0007669"/>
    <property type="project" value="InterPro"/>
</dbReference>
<evidence type="ECO:0000313" key="3">
    <source>
        <dbReference type="EMBL" id="SMY36880.1"/>
    </source>
</evidence>
<proteinExistence type="predicted"/>
<dbReference type="Proteomes" id="UP000195963">
    <property type="component" value="Unassembled WGS sequence"/>
</dbReference>
<dbReference type="Gene3D" id="3.30.70.1070">
    <property type="entry name" value="Sporulation related repeat"/>
    <property type="match status" value="1"/>
</dbReference>
<dbReference type="InterPro" id="IPR036680">
    <property type="entry name" value="SPOR-like_sf"/>
</dbReference>
<organism evidence="3 4">
    <name type="scientific">Photobacterium malacitanum</name>
    <dbReference type="NCBI Taxonomy" id="2204294"/>
    <lineage>
        <taxon>Bacteria</taxon>
        <taxon>Pseudomonadati</taxon>
        <taxon>Pseudomonadota</taxon>
        <taxon>Gammaproteobacteria</taxon>
        <taxon>Vibrionales</taxon>
        <taxon>Vibrionaceae</taxon>
        <taxon>Photobacterium</taxon>
    </lineage>
</organism>
<dbReference type="GO" id="GO:0016887">
    <property type="term" value="F:ATP hydrolysis activity"/>
    <property type="evidence" value="ECO:0007669"/>
    <property type="project" value="InterPro"/>
</dbReference>
<keyword evidence="1" id="KW-1133">Transmembrane helix</keyword>
<dbReference type="Pfam" id="PF13401">
    <property type="entry name" value="AAA_22"/>
    <property type="match status" value="1"/>
</dbReference>
<sequence length="478" mass="52208">MTSMTKAKNLDLESQIQLLTRVRFITRFGSHLLHLSGAQGSGKTWLAHSFLEHYATDCHHVLLMCQPGQTDTQHRTLLLQQFVSHAMFNEHDSLCQSAEHLLANQPQKLMVVIDDAHLLSANLIAELWALSLYAKQQPQLQLNIVLFANHSELNQTLAQVSHGSGIIPLALDIDDFSHQEAVLFTELLVGNDDLTTACRPTLKQRLLTVISRPGALHNLPHSEGVNMTSKASKKPLLALVIVLAVIAVAIAGYGLMTISSHTKTKTQTPTAIPAVTATVTFDDAPLPPQVHTQGLTVGRKEENTHERIVISEQQIDAMIDDQALQGHPIATEATEATPVTSTAVATPTVAAADVTDTSVRPATVTTPLASVSTLDWSLKLAADQQKLAAVKPSHYALQLAATQSLAAAAEFISTHNMTAAMIYQTERNQRPWFIVVTGNYATAAQARTAKSQLPTTLQQLKPWLKPYRHIQQEMNRLK</sequence>
<dbReference type="SUPFAM" id="SSF52540">
    <property type="entry name" value="P-loop containing nucleoside triphosphate hydrolases"/>
    <property type="match status" value="1"/>
</dbReference>
<protein>
    <recommendedName>
        <fullName evidence="2">SPOR domain-containing protein</fullName>
    </recommendedName>
</protein>
<dbReference type="Pfam" id="PF05036">
    <property type="entry name" value="SPOR"/>
    <property type="match status" value="1"/>
</dbReference>
<gene>
    <name evidence="3" type="ORF">PMAL9190_02713</name>
</gene>
<evidence type="ECO:0000259" key="2">
    <source>
        <dbReference type="PROSITE" id="PS51724"/>
    </source>
</evidence>
<evidence type="ECO:0000256" key="1">
    <source>
        <dbReference type="SAM" id="Phobius"/>
    </source>
</evidence>
<keyword evidence="1" id="KW-0812">Transmembrane</keyword>
<feature type="domain" description="SPOR" evidence="2">
    <location>
        <begin position="389"/>
        <end position="466"/>
    </location>
</feature>
<reference evidence="4" key="1">
    <citation type="submission" date="2017-06" db="EMBL/GenBank/DDBJ databases">
        <authorList>
            <person name="Rodrigo-Torres L."/>
            <person name="Arahal R.D."/>
            <person name="Lucena T."/>
        </authorList>
    </citation>
    <scope>NUCLEOTIDE SEQUENCE [LARGE SCALE GENOMIC DNA]</scope>
    <source>
        <strain evidence="4">CECT 9190</strain>
    </source>
</reference>
<dbReference type="PANTHER" id="PTHR35894">
    <property type="entry name" value="GENERAL SECRETION PATHWAY PROTEIN A-RELATED"/>
    <property type="match status" value="1"/>
</dbReference>
<dbReference type="InterPro" id="IPR027417">
    <property type="entry name" value="P-loop_NTPase"/>
</dbReference>
<dbReference type="Gene3D" id="3.40.50.300">
    <property type="entry name" value="P-loop containing nucleotide triphosphate hydrolases"/>
    <property type="match status" value="1"/>
</dbReference>
<dbReference type="PANTHER" id="PTHR35894:SF7">
    <property type="entry name" value="GENERAL SECRETION PATHWAY PROTEIN A-RELATED"/>
    <property type="match status" value="1"/>
</dbReference>
<dbReference type="InterPro" id="IPR052026">
    <property type="entry name" value="ExeA_AAA_ATPase_DNA-bind"/>
</dbReference>
<keyword evidence="4" id="KW-1185">Reference proteome</keyword>
<dbReference type="InterPro" id="IPR007730">
    <property type="entry name" value="SPOR-like_dom"/>
</dbReference>
<keyword evidence="1" id="KW-0472">Membrane</keyword>
<dbReference type="PROSITE" id="PS51724">
    <property type="entry name" value="SPOR"/>
    <property type="match status" value="1"/>
</dbReference>
<dbReference type="AlphaFoldDB" id="A0A1Y6MM59"/>
<dbReference type="EMBL" id="FYAK01000006">
    <property type="protein sequence ID" value="SMY36880.1"/>
    <property type="molecule type" value="Genomic_DNA"/>
</dbReference>
<feature type="transmembrane region" description="Helical" evidence="1">
    <location>
        <begin position="236"/>
        <end position="256"/>
    </location>
</feature>
<dbReference type="InterPro" id="IPR049945">
    <property type="entry name" value="AAA_22"/>
</dbReference>
<accession>A0A1Y6MM59</accession>